<sequence length="57" mass="6316">MSTNDAGSTRRKMTPEDARRIQRSADKNPHGNTATTGFKQRAQSAADTPSRRSRRGK</sequence>
<dbReference type="AlphaFoldDB" id="A0A1N7GJD2"/>
<keyword evidence="3" id="KW-1185">Reference proteome</keyword>
<feature type="region of interest" description="Disordered" evidence="1">
    <location>
        <begin position="1"/>
        <end position="57"/>
    </location>
</feature>
<dbReference type="Proteomes" id="UP000186096">
    <property type="component" value="Unassembled WGS sequence"/>
</dbReference>
<evidence type="ECO:0000256" key="1">
    <source>
        <dbReference type="SAM" id="MobiDB-lite"/>
    </source>
</evidence>
<protein>
    <recommendedName>
        <fullName evidence="4">Seed maturation protein</fullName>
    </recommendedName>
</protein>
<dbReference type="EMBL" id="FTNI01000029">
    <property type="protein sequence ID" value="SIS12640.1"/>
    <property type="molecule type" value="Genomic_DNA"/>
</dbReference>
<accession>A0A1N7GJD2</accession>
<proteinExistence type="predicted"/>
<name>A0A1N7GJD2_9ACTN</name>
<organism evidence="2 3">
    <name type="scientific">Microbispora rosea</name>
    <dbReference type="NCBI Taxonomy" id="58117"/>
    <lineage>
        <taxon>Bacteria</taxon>
        <taxon>Bacillati</taxon>
        <taxon>Actinomycetota</taxon>
        <taxon>Actinomycetes</taxon>
        <taxon>Streptosporangiales</taxon>
        <taxon>Streptosporangiaceae</taxon>
        <taxon>Microbispora</taxon>
    </lineage>
</organism>
<evidence type="ECO:0000313" key="2">
    <source>
        <dbReference type="EMBL" id="SIS12640.1"/>
    </source>
</evidence>
<dbReference type="STRING" id="58117.SAMN05421833_12996"/>
<feature type="compositionally biased region" description="Basic and acidic residues" evidence="1">
    <location>
        <begin position="13"/>
        <end position="29"/>
    </location>
</feature>
<evidence type="ECO:0008006" key="4">
    <source>
        <dbReference type="Google" id="ProtNLM"/>
    </source>
</evidence>
<gene>
    <name evidence="2" type="ORF">SAMN05421833_12996</name>
</gene>
<reference evidence="3" key="1">
    <citation type="submission" date="2017-01" db="EMBL/GenBank/DDBJ databases">
        <authorList>
            <person name="Varghese N."/>
            <person name="Submissions S."/>
        </authorList>
    </citation>
    <scope>NUCLEOTIDE SEQUENCE [LARGE SCALE GENOMIC DNA]</scope>
    <source>
        <strain evidence="3">ATCC 12950</strain>
    </source>
</reference>
<feature type="compositionally biased region" description="Polar residues" evidence="1">
    <location>
        <begin position="30"/>
        <end position="47"/>
    </location>
</feature>
<evidence type="ECO:0000313" key="3">
    <source>
        <dbReference type="Proteomes" id="UP000186096"/>
    </source>
</evidence>